<evidence type="ECO:0000259" key="8">
    <source>
        <dbReference type="Pfam" id="PF01266"/>
    </source>
</evidence>
<comment type="cofactor">
    <cofactor evidence="1 7">
        <name>FAD</name>
        <dbReference type="ChEBI" id="CHEBI:57692"/>
    </cofactor>
</comment>
<comment type="similarity">
    <text evidence="2 7">Belongs to the DadA oxidoreductase family.</text>
</comment>
<comment type="catalytic activity">
    <reaction evidence="6 7">
        <text>a D-alpha-amino acid + A + H2O = a 2-oxocarboxylate + AH2 + NH4(+)</text>
        <dbReference type="Rhea" id="RHEA:18125"/>
        <dbReference type="ChEBI" id="CHEBI:13193"/>
        <dbReference type="ChEBI" id="CHEBI:15377"/>
        <dbReference type="ChEBI" id="CHEBI:17499"/>
        <dbReference type="ChEBI" id="CHEBI:28938"/>
        <dbReference type="ChEBI" id="CHEBI:35179"/>
        <dbReference type="ChEBI" id="CHEBI:59871"/>
    </reaction>
</comment>
<keyword evidence="5 7" id="KW-0560">Oxidoreductase</keyword>
<dbReference type="InterPro" id="IPR006076">
    <property type="entry name" value="FAD-dep_OxRdtase"/>
</dbReference>
<reference evidence="9" key="1">
    <citation type="submission" date="2022-10" db="EMBL/GenBank/DDBJ databases">
        <title>Chitiniphilus purpureus sp. nov., a novel chitin-degrading bacterium isolated from crawfish pond sediment.</title>
        <authorList>
            <person name="Li K."/>
        </authorList>
    </citation>
    <scope>NUCLEOTIDE SEQUENCE</scope>
    <source>
        <strain evidence="9">CD1</strain>
    </source>
</reference>
<dbReference type="NCBIfam" id="NF001933">
    <property type="entry name" value="PRK00711.1"/>
    <property type="match status" value="1"/>
</dbReference>
<dbReference type="SUPFAM" id="SSF51905">
    <property type="entry name" value="FAD/NAD(P)-binding domain"/>
    <property type="match status" value="1"/>
</dbReference>
<keyword evidence="3 7" id="KW-0285">Flavoprotein</keyword>
<evidence type="ECO:0000313" key="9">
    <source>
        <dbReference type="EMBL" id="UXY15987.1"/>
    </source>
</evidence>
<dbReference type="Proteomes" id="UP001061302">
    <property type="component" value="Chromosome"/>
</dbReference>
<dbReference type="PANTHER" id="PTHR13847">
    <property type="entry name" value="SARCOSINE DEHYDROGENASE-RELATED"/>
    <property type="match status" value="1"/>
</dbReference>
<evidence type="ECO:0000256" key="4">
    <source>
        <dbReference type="ARBA" id="ARBA00022827"/>
    </source>
</evidence>
<name>A0ABY6DNM6_9NEIS</name>
<accession>A0ABY6DNM6</accession>
<evidence type="ECO:0000256" key="1">
    <source>
        <dbReference type="ARBA" id="ARBA00001974"/>
    </source>
</evidence>
<feature type="domain" description="FAD dependent oxidoreductase" evidence="8">
    <location>
        <begin position="3"/>
        <end position="399"/>
    </location>
</feature>
<evidence type="ECO:0000256" key="5">
    <source>
        <dbReference type="ARBA" id="ARBA00023002"/>
    </source>
</evidence>
<keyword evidence="4 7" id="KW-0274">FAD</keyword>
<gene>
    <name evidence="7" type="primary">dadA</name>
    <name evidence="9" type="ORF">N8I74_02920</name>
</gene>
<dbReference type="EMBL" id="CP106753">
    <property type="protein sequence ID" value="UXY15987.1"/>
    <property type="molecule type" value="Genomic_DNA"/>
</dbReference>
<proteinExistence type="inferred from homology"/>
<dbReference type="Gene3D" id="3.50.50.60">
    <property type="entry name" value="FAD/NAD(P)-binding domain"/>
    <property type="match status" value="2"/>
</dbReference>
<dbReference type="EC" id="1.4.99.-" evidence="7"/>
<dbReference type="InterPro" id="IPR023080">
    <property type="entry name" value="DadA"/>
</dbReference>
<evidence type="ECO:0000256" key="7">
    <source>
        <dbReference type="HAMAP-Rule" id="MF_01202"/>
    </source>
</evidence>
<dbReference type="HAMAP" id="MF_01202">
    <property type="entry name" value="DadA"/>
    <property type="match status" value="1"/>
</dbReference>
<keyword evidence="10" id="KW-1185">Reference proteome</keyword>
<dbReference type="SUPFAM" id="SSF54373">
    <property type="entry name" value="FAD-linked reductases, C-terminal domain"/>
    <property type="match status" value="1"/>
</dbReference>
<evidence type="ECO:0000313" key="10">
    <source>
        <dbReference type="Proteomes" id="UP001061302"/>
    </source>
</evidence>
<dbReference type="RefSeq" id="WP_263125424.1">
    <property type="nucleotide sequence ID" value="NZ_CP106753.1"/>
</dbReference>
<feature type="binding site" evidence="7">
    <location>
        <begin position="3"/>
        <end position="17"/>
    </location>
    <ligand>
        <name>FAD</name>
        <dbReference type="ChEBI" id="CHEBI:57692"/>
    </ligand>
</feature>
<evidence type="ECO:0000256" key="2">
    <source>
        <dbReference type="ARBA" id="ARBA00009410"/>
    </source>
</evidence>
<dbReference type="Pfam" id="PF01266">
    <property type="entry name" value="DAO"/>
    <property type="match status" value="1"/>
</dbReference>
<protein>
    <recommendedName>
        <fullName evidence="7">D-amino acid dehydrogenase</fullName>
        <ecNumber evidence="7">1.4.99.-</ecNumber>
    </recommendedName>
</protein>
<dbReference type="Gene3D" id="3.30.9.10">
    <property type="entry name" value="D-Amino Acid Oxidase, subunit A, domain 2"/>
    <property type="match status" value="1"/>
</dbReference>
<comment type="function">
    <text evidence="7">Oxidative deamination of D-amino acids.</text>
</comment>
<dbReference type="PANTHER" id="PTHR13847:SF280">
    <property type="entry name" value="D-AMINO ACID DEHYDROGENASE"/>
    <property type="match status" value="1"/>
</dbReference>
<evidence type="ECO:0000256" key="6">
    <source>
        <dbReference type="ARBA" id="ARBA00047884"/>
    </source>
</evidence>
<dbReference type="InterPro" id="IPR036188">
    <property type="entry name" value="FAD/NAD-bd_sf"/>
</dbReference>
<evidence type="ECO:0000256" key="3">
    <source>
        <dbReference type="ARBA" id="ARBA00022630"/>
    </source>
</evidence>
<organism evidence="9 10">
    <name type="scientific">Chitiniphilus purpureus</name>
    <dbReference type="NCBI Taxonomy" id="2981137"/>
    <lineage>
        <taxon>Bacteria</taxon>
        <taxon>Pseudomonadati</taxon>
        <taxon>Pseudomonadota</taxon>
        <taxon>Betaproteobacteria</taxon>
        <taxon>Neisseriales</taxon>
        <taxon>Chitinibacteraceae</taxon>
        <taxon>Chitiniphilus</taxon>
    </lineage>
</organism>
<sequence length="436" mass="46882">MNVIVIGAGVVGVSTAWYLRQAGCDVTVVERHAAPAEEASYANAGQISPGYAAPWAAPGVPLKAIKWLLSRHAPLRIRPDHSLFQLSWMARMLANCTPTAYARNKSRMVALAEYSRDELRRLRHTLGLQYEARSLGTLQVLRTAPQLAAARRDADLLAGLGVPHALLGVDELAEVEPALARVAHKLVGALHLPNDETGDCRLFTERLAQHAAAAGVVFRYLTEVEQLVVTQGRIREVLLDDGEVFTPDAVVLAAGCTSRALARELGLSLPIYPVKGYSLTLPLADPQSAPRSTVLDETYKIALTRFDARLRVGGMAELAGYDHALDPRRVATLRMVAGDLFPDATDPQQGQAWTGLRPMTPDGAPLVCGTPLRNLFLNTGHGTLGWTMACGSAHVLADLVLGRAPQIDVSGLSLTRYRRTPQAVPQPQGGSRPAHA</sequence>